<name>A0AAN8W8X7_9MAGN</name>
<dbReference type="AlphaFoldDB" id="A0AAN8W8X7"/>
<dbReference type="PANTHER" id="PTHR35761">
    <property type="entry name" value="ATR INTERACTING PROTEIN"/>
    <property type="match status" value="1"/>
</dbReference>
<protein>
    <submittedName>
        <fullName evidence="3">Uncharacterized protein</fullName>
    </submittedName>
</protein>
<dbReference type="InterPro" id="IPR044952">
    <property type="entry name" value="SUV2"/>
</dbReference>
<keyword evidence="1" id="KW-0175">Coiled coil</keyword>
<organism evidence="3 4">
    <name type="scientific">Dillenia turbinata</name>
    <dbReference type="NCBI Taxonomy" id="194707"/>
    <lineage>
        <taxon>Eukaryota</taxon>
        <taxon>Viridiplantae</taxon>
        <taxon>Streptophyta</taxon>
        <taxon>Embryophyta</taxon>
        <taxon>Tracheophyta</taxon>
        <taxon>Spermatophyta</taxon>
        <taxon>Magnoliopsida</taxon>
        <taxon>eudicotyledons</taxon>
        <taxon>Gunneridae</taxon>
        <taxon>Pentapetalae</taxon>
        <taxon>Dilleniales</taxon>
        <taxon>Dilleniaceae</taxon>
        <taxon>Dillenia</taxon>
    </lineage>
</organism>
<dbReference type="Proteomes" id="UP001370490">
    <property type="component" value="Unassembled WGS sequence"/>
</dbReference>
<sequence>MSEEDFEEWDADFLDQVIQVEELALASSNLTQSRQHQSPPPPPPPHDFVDSSYSPPRELSQRPPRQNDLFDLYSNAIPPTIAPILHPTLPRRSENERQAEIDQLKKELEKVTKQLTYWKKECSELRKERDKKVEQPKSVFCHREAKDAESLSSKKNGDFGPSLQEENANKSNQLVKTWAETAPSTSVSRGIQTENGVDCIHLSTKKYRASNDQSDRLLAVWGCTDIMRLGKNLVSNLLLVCETDFHALFQCFGVNFSSKTLLGSLGKESSADMALHARTSQSAEAEKVSHLYSVLTKISNGMVKLEALVQVLLDLCTLDNSILLRGNVVEMSYPRDGNVEFAVGCKSSESKDDILQSGFTQVGPRSSYGEKSWPKIHHHRFSIMSVSCIDWDFIFEVMCQISRASTEECVKVEVARIMNIIVANSNAFLERARFGKRLVFECISQLLRREGGVGIQNHAVHLLYLLLNSPKLFQAFCSGCNENPRSAATEVRKDASETEDFRNIMVGLADCLTCHGDGKKEVSLRRHIISLLAFIASYGKAGSEIFLNLELSKGNSFLELIIRVLVMEIDAEATELAEDPETFKERLVSNQAYSANVFRILLSSRDITSLTIDVANRLSRDFKLLRQLDSVTGQMRQFEIIELAR</sequence>
<evidence type="ECO:0000256" key="1">
    <source>
        <dbReference type="SAM" id="Coils"/>
    </source>
</evidence>
<evidence type="ECO:0000313" key="3">
    <source>
        <dbReference type="EMBL" id="KAK6947350.1"/>
    </source>
</evidence>
<feature type="coiled-coil region" evidence="1">
    <location>
        <begin position="94"/>
        <end position="128"/>
    </location>
</feature>
<feature type="region of interest" description="Disordered" evidence="2">
    <location>
        <begin position="145"/>
        <end position="165"/>
    </location>
</feature>
<evidence type="ECO:0000313" key="4">
    <source>
        <dbReference type="Proteomes" id="UP001370490"/>
    </source>
</evidence>
<comment type="caution">
    <text evidence="3">The sequence shown here is derived from an EMBL/GenBank/DDBJ whole genome shotgun (WGS) entry which is preliminary data.</text>
</comment>
<accession>A0AAN8W8X7</accession>
<evidence type="ECO:0000256" key="2">
    <source>
        <dbReference type="SAM" id="MobiDB-lite"/>
    </source>
</evidence>
<feature type="compositionally biased region" description="Polar residues" evidence="2">
    <location>
        <begin position="26"/>
        <end position="37"/>
    </location>
</feature>
<dbReference type="PANTHER" id="PTHR35761:SF1">
    <property type="entry name" value="PROTEIN SENSITIVE TO UV 2"/>
    <property type="match status" value="1"/>
</dbReference>
<feature type="non-terminal residue" evidence="3">
    <location>
        <position position="645"/>
    </location>
</feature>
<dbReference type="EMBL" id="JBAMMX010000001">
    <property type="protein sequence ID" value="KAK6947350.1"/>
    <property type="molecule type" value="Genomic_DNA"/>
</dbReference>
<dbReference type="GO" id="GO:0006974">
    <property type="term" value="P:DNA damage response"/>
    <property type="evidence" value="ECO:0007669"/>
    <property type="project" value="InterPro"/>
</dbReference>
<reference evidence="3 4" key="1">
    <citation type="submission" date="2023-12" db="EMBL/GenBank/DDBJ databases">
        <title>A high-quality genome assembly for Dillenia turbinata (Dilleniales).</title>
        <authorList>
            <person name="Chanderbali A."/>
        </authorList>
    </citation>
    <scope>NUCLEOTIDE SEQUENCE [LARGE SCALE GENOMIC DNA]</scope>
    <source>
        <strain evidence="3">LSX21</strain>
        <tissue evidence="3">Leaf</tissue>
    </source>
</reference>
<keyword evidence="4" id="KW-1185">Reference proteome</keyword>
<proteinExistence type="predicted"/>
<gene>
    <name evidence="3" type="ORF">RJ641_000823</name>
</gene>
<feature type="region of interest" description="Disordered" evidence="2">
    <location>
        <begin position="25"/>
        <end position="66"/>
    </location>
</feature>